<name>A0A1M5MY21_9BACT</name>
<accession>A0A1M5MY21</accession>
<keyword evidence="3" id="KW-0238">DNA-binding</keyword>
<dbReference type="STRING" id="947013.SAMN04488109_1996"/>
<dbReference type="Pfam" id="PF00313">
    <property type="entry name" value="CSD"/>
    <property type="match status" value="1"/>
</dbReference>
<gene>
    <name evidence="3" type="ORF">SAMN04488109_1996</name>
</gene>
<evidence type="ECO:0000259" key="2">
    <source>
        <dbReference type="PROSITE" id="PS51857"/>
    </source>
</evidence>
<organism evidence="3 4">
    <name type="scientific">Chryseolinea serpens</name>
    <dbReference type="NCBI Taxonomy" id="947013"/>
    <lineage>
        <taxon>Bacteria</taxon>
        <taxon>Pseudomonadati</taxon>
        <taxon>Bacteroidota</taxon>
        <taxon>Cytophagia</taxon>
        <taxon>Cytophagales</taxon>
        <taxon>Fulvivirgaceae</taxon>
        <taxon>Chryseolinea</taxon>
    </lineage>
</organism>
<feature type="compositionally biased region" description="Basic and acidic residues" evidence="1">
    <location>
        <begin position="8"/>
        <end position="39"/>
    </location>
</feature>
<proteinExistence type="predicted"/>
<evidence type="ECO:0000313" key="4">
    <source>
        <dbReference type="Proteomes" id="UP000184212"/>
    </source>
</evidence>
<dbReference type="Proteomes" id="UP000184212">
    <property type="component" value="Unassembled WGS sequence"/>
</dbReference>
<reference evidence="3 4" key="1">
    <citation type="submission" date="2016-11" db="EMBL/GenBank/DDBJ databases">
        <authorList>
            <person name="Jaros S."/>
            <person name="Januszkiewicz K."/>
            <person name="Wedrychowicz H."/>
        </authorList>
    </citation>
    <scope>NUCLEOTIDE SEQUENCE [LARGE SCALE GENOMIC DNA]</scope>
    <source>
        <strain evidence="3 4">DSM 24574</strain>
    </source>
</reference>
<dbReference type="GO" id="GO:0005829">
    <property type="term" value="C:cytosol"/>
    <property type="evidence" value="ECO:0007669"/>
    <property type="project" value="UniProtKB-ARBA"/>
</dbReference>
<dbReference type="Gene3D" id="2.40.50.140">
    <property type="entry name" value="Nucleic acid-binding proteins"/>
    <property type="match status" value="1"/>
</dbReference>
<dbReference type="EMBL" id="FQWQ01000001">
    <property type="protein sequence ID" value="SHG82022.1"/>
    <property type="molecule type" value="Genomic_DNA"/>
</dbReference>
<dbReference type="RefSeq" id="WP_073133257.1">
    <property type="nucleotide sequence ID" value="NZ_FQWQ01000001.1"/>
</dbReference>
<keyword evidence="4" id="KW-1185">Reference proteome</keyword>
<dbReference type="InterPro" id="IPR011129">
    <property type="entry name" value="CSD"/>
</dbReference>
<dbReference type="OrthoDB" id="1493235at2"/>
<dbReference type="InterPro" id="IPR012340">
    <property type="entry name" value="NA-bd_OB-fold"/>
</dbReference>
<feature type="domain" description="CSD" evidence="2">
    <location>
        <begin position="87"/>
        <end position="148"/>
    </location>
</feature>
<evidence type="ECO:0000256" key="1">
    <source>
        <dbReference type="SAM" id="MobiDB-lite"/>
    </source>
</evidence>
<protein>
    <submittedName>
        <fullName evidence="3">Cold-shock DNA-binding protein family</fullName>
    </submittedName>
</protein>
<dbReference type="PROSITE" id="PS51857">
    <property type="entry name" value="CSD_2"/>
    <property type="match status" value="1"/>
</dbReference>
<dbReference type="AlphaFoldDB" id="A0A1M5MY21"/>
<dbReference type="PRINTS" id="PR00050">
    <property type="entry name" value="COLDSHOCK"/>
</dbReference>
<sequence length="150" mass="17064">MARPQESFSKKDLEKRKLQKRKEKEQRKEERKAAPKDTSWENMVAYVDENGNLTNKPPDVTAKKSVINTADIVTGSRNTGETVHVKTRQGKVMFFNYAKGFGFIKDNETGRNVFVSSNVLLNTIKDNDMVTFETEQGPKGLNAIKVRLLK</sequence>
<dbReference type="GO" id="GO:0003677">
    <property type="term" value="F:DNA binding"/>
    <property type="evidence" value="ECO:0007669"/>
    <property type="project" value="UniProtKB-KW"/>
</dbReference>
<evidence type="ECO:0000313" key="3">
    <source>
        <dbReference type="EMBL" id="SHG82022.1"/>
    </source>
</evidence>
<dbReference type="InterPro" id="IPR002059">
    <property type="entry name" value="CSP_DNA-bd"/>
</dbReference>
<feature type="region of interest" description="Disordered" evidence="1">
    <location>
        <begin position="1"/>
        <end position="42"/>
    </location>
</feature>
<dbReference type="SMART" id="SM00357">
    <property type="entry name" value="CSP"/>
    <property type="match status" value="1"/>
</dbReference>
<dbReference type="CDD" id="cd04458">
    <property type="entry name" value="CSP_CDS"/>
    <property type="match status" value="1"/>
</dbReference>
<dbReference type="SUPFAM" id="SSF50249">
    <property type="entry name" value="Nucleic acid-binding proteins"/>
    <property type="match status" value="1"/>
</dbReference>